<comment type="caution">
    <text evidence="3">The sequence shown here is derived from an EMBL/GenBank/DDBJ whole genome shotgun (WGS) entry which is preliminary data.</text>
</comment>
<dbReference type="InterPro" id="IPR013103">
    <property type="entry name" value="RVT_2"/>
</dbReference>
<sequence length="298" mass="34370">QFCDADLEIAFRNHSCYDRDADDVELIKGSRGSNLYTISIEDMMKSSPICLWSKASKNKSWLWHRRLNHLNFDNPFATADNDPFINVFALKPSSETSSSGDISSPESIHEKVEPKNFKSIVTEECWFQAMQEEIHEFDRLQALQAWYETISKFILDNKFSKGAIDSTLFTQKTGKHILLVQIYVDDIIFASTDLKACCQDTRRSTSGSAQFLKDKLVSWSSKKQKSIAISTTEAEYVAMSGCCAQILWIRLQLSDYSFAFNKIPMYYDNRSAIALYYNNVQHSQSKHIDIRHQFIRER</sequence>
<proteinExistence type="predicted"/>
<name>A0A6L2JLY9_TANCI</name>
<feature type="domain" description="Reverse transcriptase Ty1/copia-type" evidence="1">
    <location>
        <begin position="141"/>
        <end position="196"/>
    </location>
</feature>
<dbReference type="EMBL" id="BKCJ010001007">
    <property type="protein sequence ID" value="GEU38058.1"/>
    <property type="molecule type" value="Genomic_DNA"/>
</dbReference>
<organism evidence="3">
    <name type="scientific">Tanacetum cinerariifolium</name>
    <name type="common">Dalmatian daisy</name>
    <name type="synonym">Chrysanthemum cinerariifolium</name>
    <dbReference type="NCBI Taxonomy" id="118510"/>
    <lineage>
        <taxon>Eukaryota</taxon>
        <taxon>Viridiplantae</taxon>
        <taxon>Streptophyta</taxon>
        <taxon>Embryophyta</taxon>
        <taxon>Tracheophyta</taxon>
        <taxon>Spermatophyta</taxon>
        <taxon>Magnoliopsida</taxon>
        <taxon>eudicotyledons</taxon>
        <taxon>Gunneridae</taxon>
        <taxon>Pentapetalae</taxon>
        <taxon>asterids</taxon>
        <taxon>campanulids</taxon>
        <taxon>Asterales</taxon>
        <taxon>Asteraceae</taxon>
        <taxon>Asteroideae</taxon>
        <taxon>Anthemideae</taxon>
        <taxon>Anthemidinae</taxon>
        <taxon>Tanacetum</taxon>
    </lineage>
</organism>
<reference evidence="3" key="1">
    <citation type="journal article" date="2019" name="Sci. Rep.">
        <title>Draft genome of Tanacetum cinerariifolium, the natural source of mosquito coil.</title>
        <authorList>
            <person name="Yamashiro T."/>
            <person name="Shiraishi A."/>
            <person name="Satake H."/>
            <person name="Nakayama K."/>
        </authorList>
    </citation>
    <scope>NUCLEOTIDE SEQUENCE</scope>
</reference>
<dbReference type="Pfam" id="PF13976">
    <property type="entry name" value="gag_pre-integrs"/>
    <property type="match status" value="1"/>
</dbReference>
<dbReference type="PANTHER" id="PTHR11439:SF495">
    <property type="entry name" value="REVERSE TRANSCRIPTASE, RNA-DEPENDENT DNA POLYMERASE-RELATED"/>
    <property type="match status" value="1"/>
</dbReference>
<dbReference type="CDD" id="cd09272">
    <property type="entry name" value="RNase_HI_RT_Ty1"/>
    <property type="match status" value="1"/>
</dbReference>
<dbReference type="AlphaFoldDB" id="A0A6L2JLY9"/>
<evidence type="ECO:0000313" key="3">
    <source>
        <dbReference type="EMBL" id="GEU38058.1"/>
    </source>
</evidence>
<dbReference type="PANTHER" id="PTHR11439">
    <property type="entry name" value="GAG-POL-RELATED RETROTRANSPOSON"/>
    <property type="match status" value="1"/>
</dbReference>
<protein>
    <submittedName>
        <fullName evidence="3">Uncharacterized mitochondrial protein AtMg00810-like</fullName>
    </submittedName>
</protein>
<accession>A0A6L2JLY9</accession>
<evidence type="ECO:0000259" key="1">
    <source>
        <dbReference type="Pfam" id="PF07727"/>
    </source>
</evidence>
<gene>
    <name evidence="3" type="ORF">Tci_010036</name>
</gene>
<feature type="domain" description="GAG-pre-integrase" evidence="2">
    <location>
        <begin position="34"/>
        <end position="73"/>
    </location>
</feature>
<feature type="non-terminal residue" evidence="3">
    <location>
        <position position="1"/>
    </location>
</feature>
<evidence type="ECO:0000259" key="2">
    <source>
        <dbReference type="Pfam" id="PF13976"/>
    </source>
</evidence>
<dbReference type="Pfam" id="PF07727">
    <property type="entry name" value="RVT_2"/>
    <property type="match status" value="1"/>
</dbReference>
<dbReference type="InterPro" id="IPR025724">
    <property type="entry name" value="GAG-pre-integrase_dom"/>
</dbReference>